<dbReference type="GeneID" id="122132954"/>
<sequence length="150" mass="16718">MGICYFIMSSISLLGCVAMALNRQALCMPECLKCNSTDTDHSLDNCLGHCNGANNSCEDVPKTCIKDFQVRLNTSSEINEGDDFMATCENDLPQNLAKQYIWLQDDEQVPDQNTSQLTLEKQIHDFKVSCKINSLCGKFMSDTMDIDVQG</sequence>
<dbReference type="AlphaFoldDB" id="A0A8M1KMW5"/>
<proteinExistence type="predicted"/>
<evidence type="ECO:0000256" key="1">
    <source>
        <dbReference type="SAM" id="SignalP"/>
    </source>
</evidence>
<feature type="chain" id="PRO_5035427753" evidence="1">
    <location>
        <begin position="28"/>
        <end position="150"/>
    </location>
</feature>
<evidence type="ECO:0000313" key="3">
    <source>
        <dbReference type="RefSeq" id="XP_042563935.1"/>
    </source>
</evidence>
<keyword evidence="2" id="KW-1185">Reference proteome</keyword>
<accession>A0A8M1KMW5</accession>
<gene>
    <name evidence="3" type="primary">LOC122132954</name>
</gene>
<dbReference type="OrthoDB" id="8962944at2759"/>
<name>A0A8M1KMW5_CLUHA</name>
<reference evidence="3" key="1">
    <citation type="submission" date="2025-08" db="UniProtKB">
        <authorList>
            <consortium name="RefSeq"/>
        </authorList>
    </citation>
    <scope>IDENTIFICATION</scope>
</reference>
<feature type="signal peptide" evidence="1">
    <location>
        <begin position="1"/>
        <end position="27"/>
    </location>
</feature>
<evidence type="ECO:0000313" key="2">
    <source>
        <dbReference type="Proteomes" id="UP000515152"/>
    </source>
</evidence>
<dbReference type="KEGG" id="char:122132954"/>
<dbReference type="Proteomes" id="UP000515152">
    <property type="component" value="Chromosome 6"/>
</dbReference>
<dbReference type="RefSeq" id="XP_042563935.1">
    <property type="nucleotide sequence ID" value="XM_042708001.1"/>
</dbReference>
<protein>
    <submittedName>
        <fullName evidence="3">Uncharacterized protein LOC122132954</fullName>
    </submittedName>
</protein>
<keyword evidence="1" id="KW-0732">Signal</keyword>
<organism evidence="2 3">
    <name type="scientific">Clupea harengus</name>
    <name type="common">Atlantic herring</name>
    <dbReference type="NCBI Taxonomy" id="7950"/>
    <lineage>
        <taxon>Eukaryota</taxon>
        <taxon>Metazoa</taxon>
        <taxon>Chordata</taxon>
        <taxon>Craniata</taxon>
        <taxon>Vertebrata</taxon>
        <taxon>Euteleostomi</taxon>
        <taxon>Actinopterygii</taxon>
        <taxon>Neopterygii</taxon>
        <taxon>Teleostei</taxon>
        <taxon>Clupei</taxon>
        <taxon>Clupeiformes</taxon>
        <taxon>Clupeoidei</taxon>
        <taxon>Clupeidae</taxon>
        <taxon>Clupea</taxon>
    </lineage>
</organism>